<dbReference type="OrthoDB" id="418911at2759"/>
<dbReference type="PANTHER" id="PTHR14017:SF1">
    <property type="entry name" value="LD02225P"/>
    <property type="match status" value="1"/>
</dbReference>
<gene>
    <name evidence="12" type="ORF">ACOC_LOCUS9156</name>
</gene>
<evidence type="ECO:0000256" key="4">
    <source>
        <dbReference type="ARBA" id="ARBA00022833"/>
    </source>
</evidence>
<evidence type="ECO:0000256" key="7">
    <source>
        <dbReference type="ARBA" id="ARBA00023002"/>
    </source>
</evidence>
<evidence type="ECO:0000256" key="1">
    <source>
        <dbReference type="ARBA" id="ARBA00001954"/>
    </source>
</evidence>
<evidence type="ECO:0000256" key="6">
    <source>
        <dbReference type="ARBA" id="ARBA00022964"/>
    </source>
</evidence>
<sequence>MDLSLFSTKTLLEMAPDHEVEVRTQYKMPCDLNVDHLGQPTWECMSTRSFTTVMKYAQYQAETFKHSLKEEAEKLRSAGAKYAQQVAESASMLKFGTNVDLSDDSKWKAQIQELAKMPPFCRIIAGCNMLSHLGHTVLGMNTTQLYMKVPGSRTPAHQENNCFASVNINVGPGDCEWFGCPYEYWGVIERNLDFLKGSFWPNFEDLIEEGVPVYRFTQKAGDLVWVGGGCVHWVQATGWCNNIAWNVGPLTASQLQISIFSYEWNKLQSYKSLVPMQHLCWQLAKNIRFTNQKVFSLIRGELIRSLAFCKMVADLSVSRGKQLKPQPRAKGEITHYCTLCEVNTFLSFFLVKFSTEFFSRLKAGLDDFIVLQQMTFHDLSKIFDNMQMNLIQKPALVC</sequence>
<evidence type="ECO:0000256" key="8">
    <source>
        <dbReference type="ARBA" id="ARBA00023004"/>
    </source>
</evidence>
<dbReference type="SUPFAM" id="SSF51197">
    <property type="entry name" value="Clavaminate synthase-like"/>
    <property type="match status" value="1"/>
</dbReference>
<evidence type="ECO:0000313" key="14">
    <source>
        <dbReference type="WBParaSite" id="ACOC_0000915501-mRNA-1"/>
    </source>
</evidence>
<evidence type="ECO:0000313" key="12">
    <source>
        <dbReference type="EMBL" id="VDM60741.1"/>
    </source>
</evidence>
<evidence type="ECO:0000259" key="11">
    <source>
        <dbReference type="PROSITE" id="PS51184"/>
    </source>
</evidence>
<dbReference type="Pfam" id="PF02373">
    <property type="entry name" value="JmjC"/>
    <property type="match status" value="1"/>
</dbReference>
<feature type="domain" description="JmjC" evidence="11">
    <location>
        <begin position="106"/>
        <end position="264"/>
    </location>
</feature>
<dbReference type="Gene3D" id="2.10.110.20">
    <property type="match status" value="1"/>
</dbReference>
<dbReference type="GO" id="GO:0044666">
    <property type="term" value="C:MLL3/4 complex"/>
    <property type="evidence" value="ECO:0007669"/>
    <property type="project" value="TreeGrafter"/>
</dbReference>
<organism evidence="14">
    <name type="scientific">Angiostrongylus costaricensis</name>
    <name type="common">Nematode worm</name>
    <dbReference type="NCBI Taxonomy" id="334426"/>
    <lineage>
        <taxon>Eukaryota</taxon>
        <taxon>Metazoa</taxon>
        <taxon>Ecdysozoa</taxon>
        <taxon>Nematoda</taxon>
        <taxon>Chromadorea</taxon>
        <taxon>Rhabditida</taxon>
        <taxon>Rhabditina</taxon>
        <taxon>Rhabditomorpha</taxon>
        <taxon>Strongyloidea</taxon>
        <taxon>Metastrongylidae</taxon>
        <taxon>Angiostrongylus</taxon>
    </lineage>
</organism>
<reference evidence="12 13" key="2">
    <citation type="submission" date="2018-11" db="EMBL/GenBank/DDBJ databases">
        <authorList>
            <consortium name="Pathogen Informatics"/>
        </authorList>
    </citation>
    <scope>NUCLEOTIDE SEQUENCE [LARGE SCALE GENOMIC DNA]</scope>
    <source>
        <strain evidence="12 13">Costa Rica</strain>
    </source>
</reference>
<dbReference type="GO" id="GO:0000978">
    <property type="term" value="F:RNA polymerase II cis-regulatory region sequence-specific DNA binding"/>
    <property type="evidence" value="ECO:0007669"/>
    <property type="project" value="TreeGrafter"/>
</dbReference>
<dbReference type="GO" id="GO:0071558">
    <property type="term" value="F:histone H3K27me2/H3K27me3 demethylase activity"/>
    <property type="evidence" value="ECO:0007669"/>
    <property type="project" value="TreeGrafter"/>
</dbReference>
<dbReference type="GO" id="GO:0031490">
    <property type="term" value="F:chromatin DNA binding"/>
    <property type="evidence" value="ECO:0007669"/>
    <property type="project" value="TreeGrafter"/>
</dbReference>
<evidence type="ECO:0000256" key="10">
    <source>
        <dbReference type="ARBA" id="ARBA00034483"/>
    </source>
</evidence>
<reference evidence="14" key="1">
    <citation type="submission" date="2017-02" db="UniProtKB">
        <authorList>
            <consortium name="WormBaseParasite"/>
        </authorList>
    </citation>
    <scope>IDENTIFICATION</scope>
</reference>
<dbReference type="EMBL" id="UYYA01004255">
    <property type="protein sequence ID" value="VDM60741.1"/>
    <property type="molecule type" value="Genomic_DNA"/>
</dbReference>
<dbReference type="GO" id="GO:0046872">
    <property type="term" value="F:metal ion binding"/>
    <property type="evidence" value="ECO:0007669"/>
    <property type="project" value="UniProtKB-KW"/>
</dbReference>
<protein>
    <submittedName>
        <fullName evidence="14">JmjC domain-containing protein</fullName>
    </submittedName>
</protein>
<keyword evidence="5" id="KW-0156">Chromatin regulator</keyword>
<comment type="subcellular location">
    <subcellularLocation>
        <location evidence="2">Nucleus</location>
    </subcellularLocation>
</comment>
<dbReference type="Gene3D" id="2.60.120.650">
    <property type="entry name" value="Cupin"/>
    <property type="match status" value="1"/>
</dbReference>
<keyword evidence="7" id="KW-0560">Oxidoreductase</keyword>
<proteinExistence type="inferred from homology"/>
<accession>A0A0R3PTM8</accession>
<keyword evidence="6" id="KW-0223">Dioxygenase</keyword>
<dbReference type="STRING" id="334426.A0A0R3PTM8"/>
<evidence type="ECO:0000256" key="9">
    <source>
        <dbReference type="ARBA" id="ARBA00023242"/>
    </source>
</evidence>
<evidence type="ECO:0000256" key="5">
    <source>
        <dbReference type="ARBA" id="ARBA00022853"/>
    </source>
</evidence>
<name>A0A0R3PTM8_ANGCS</name>
<dbReference type="PANTHER" id="PTHR14017">
    <property type="entry name" value="LYSINE-SPECIFIC DEMETHYLASE"/>
    <property type="match status" value="1"/>
</dbReference>
<evidence type="ECO:0000256" key="3">
    <source>
        <dbReference type="ARBA" id="ARBA00022723"/>
    </source>
</evidence>
<dbReference type="Gene3D" id="1.20.58.1370">
    <property type="match status" value="1"/>
</dbReference>
<keyword evidence="8" id="KW-0408">Iron</keyword>
<keyword evidence="3" id="KW-0479">Metal-binding</keyword>
<evidence type="ECO:0000256" key="2">
    <source>
        <dbReference type="ARBA" id="ARBA00004123"/>
    </source>
</evidence>
<dbReference type="Pfam" id="PF21322">
    <property type="entry name" value="KDM6_C-hel"/>
    <property type="match status" value="1"/>
</dbReference>
<dbReference type="InterPro" id="IPR048562">
    <property type="entry name" value="KDM6A_B-like_C-hel"/>
</dbReference>
<dbReference type="AlphaFoldDB" id="A0A0R3PTM8"/>
<keyword evidence="9" id="KW-0539">Nucleus</keyword>
<dbReference type="InterPro" id="IPR003347">
    <property type="entry name" value="JmjC_dom"/>
</dbReference>
<evidence type="ECO:0000313" key="13">
    <source>
        <dbReference type="Proteomes" id="UP000267027"/>
    </source>
</evidence>
<dbReference type="Proteomes" id="UP000267027">
    <property type="component" value="Unassembled WGS sequence"/>
</dbReference>
<dbReference type="InterPro" id="IPR046941">
    <property type="entry name" value="KDM6_GATAL_sf"/>
</dbReference>
<dbReference type="SMART" id="SM00558">
    <property type="entry name" value="JmjC"/>
    <property type="match status" value="1"/>
</dbReference>
<dbReference type="WBParaSite" id="ACOC_0000915501-mRNA-1">
    <property type="protein sequence ID" value="ACOC_0000915501-mRNA-1"/>
    <property type="gene ID" value="ACOC_0000915501"/>
</dbReference>
<dbReference type="OMA" id="CSININV"/>
<keyword evidence="13" id="KW-1185">Reference proteome</keyword>
<dbReference type="PROSITE" id="PS51184">
    <property type="entry name" value="JMJC"/>
    <property type="match status" value="1"/>
</dbReference>
<keyword evidence="4" id="KW-0862">Zinc</keyword>
<comment type="similarity">
    <text evidence="10">Belongs to the UTX family.</text>
</comment>
<comment type="cofactor">
    <cofactor evidence="1">
        <name>Fe(2+)</name>
        <dbReference type="ChEBI" id="CHEBI:29033"/>
    </cofactor>
</comment>
<dbReference type="InterPro" id="IPR051630">
    <property type="entry name" value="Corepressor-Demethylase"/>
</dbReference>
<dbReference type="GO" id="GO:0010468">
    <property type="term" value="P:regulation of gene expression"/>
    <property type="evidence" value="ECO:0007669"/>
    <property type="project" value="TreeGrafter"/>
</dbReference>